<keyword evidence="11" id="KW-0443">Lipid metabolism</keyword>
<evidence type="ECO:0000256" key="5">
    <source>
        <dbReference type="ARBA" id="ARBA00013174"/>
    </source>
</evidence>
<accession>A0ABQ0EAF3</accession>
<dbReference type="InterPro" id="IPR043130">
    <property type="entry name" value="CDP-OH_PTrfase_TM_dom"/>
</dbReference>
<keyword evidence="13" id="KW-0594">Phospholipid biosynthesis</keyword>
<evidence type="ECO:0000256" key="16">
    <source>
        <dbReference type="RuleBase" id="RU003750"/>
    </source>
</evidence>
<evidence type="ECO:0000256" key="1">
    <source>
        <dbReference type="ARBA" id="ARBA00000287"/>
    </source>
</evidence>
<keyword evidence="12 17" id="KW-0472">Membrane</keyword>
<feature type="transmembrane region" description="Helical" evidence="17">
    <location>
        <begin position="194"/>
        <end position="214"/>
    </location>
</feature>
<keyword evidence="7" id="KW-0444">Lipid biosynthesis</keyword>
<comment type="catalytic activity">
    <reaction evidence="1">
        <text>a CDP-1,2-diacyl-sn-glycerol + L-serine = a 1,2-diacyl-sn-glycero-3-phospho-L-serine + CMP + H(+)</text>
        <dbReference type="Rhea" id="RHEA:16913"/>
        <dbReference type="ChEBI" id="CHEBI:15378"/>
        <dbReference type="ChEBI" id="CHEBI:33384"/>
        <dbReference type="ChEBI" id="CHEBI:57262"/>
        <dbReference type="ChEBI" id="CHEBI:58332"/>
        <dbReference type="ChEBI" id="CHEBI:60377"/>
        <dbReference type="EC" id="2.7.8.8"/>
    </reaction>
</comment>
<evidence type="ECO:0000256" key="17">
    <source>
        <dbReference type="SAM" id="Phobius"/>
    </source>
</evidence>
<evidence type="ECO:0000256" key="8">
    <source>
        <dbReference type="ARBA" id="ARBA00022679"/>
    </source>
</evidence>
<evidence type="ECO:0000256" key="7">
    <source>
        <dbReference type="ARBA" id="ARBA00022516"/>
    </source>
</evidence>
<dbReference type="InterPro" id="IPR048254">
    <property type="entry name" value="CDP_ALCOHOL_P_TRANSF_CS"/>
</dbReference>
<dbReference type="PROSITE" id="PS00379">
    <property type="entry name" value="CDP_ALCOHOL_P_TRANSF"/>
    <property type="match status" value="1"/>
</dbReference>
<protein>
    <recommendedName>
        <fullName evidence="6">CDP-diacylglycerol--serine O-phosphatidyltransferase</fullName>
        <ecNumber evidence="5">2.7.8.8</ecNumber>
    </recommendedName>
    <alternativeName>
        <fullName evidence="15">Phosphatidylserine synthase</fullName>
    </alternativeName>
</protein>
<feature type="transmembrane region" description="Helical" evidence="17">
    <location>
        <begin position="138"/>
        <end position="156"/>
    </location>
</feature>
<keyword evidence="8 16" id="KW-0808">Transferase</keyword>
<reference evidence="18 19" key="1">
    <citation type="journal article" date="2025" name="Int. J. Syst. Evol. Microbiol.">
        <title>Desulfovibrio falkowii sp. nov., Porphyromonas miyakawae sp. nov., Mediterraneibacter flintii sp. nov. and Owariibacterium komagatae gen. nov., sp. nov., isolated from human faeces.</title>
        <authorList>
            <person name="Hamaguchi T."/>
            <person name="Ohara M."/>
            <person name="Hisatomi A."/>
            <person name="Sekiguchi K."/>
            <person name="Takeda J.I."/>
            <person name="Ueyama J."/>
            <person name="Ito M."/>
            <person name="Nishiwaki H."/>
            <person name="Ogi T."/>
            <person name="Hirayama M."/>
            <person name="Ohkuma M."/>
            <person name="Sakamoto M."/>
            <person name="Ohno K."/>
        </authorList>
    </citation>
    <scope>NUCLEOTIDE SEQUENCE [LARGE SCALE GENOMIC DNA]</scope>
    <source>
        <strain evidence="18 19">13CB8C</strain>
    </source>
</reference>
<name>A0ABQ0EAF3_9BACT</name>
<evidence type="ECO:0000256" key="13">
    <source>
        <dbReference type="ARBA" id="ARBA00023209"/>
    </source>
</evidence>
<sequence>MFLGFLSMVWAGQGRFEAACMAILLSAVMDGLDGKVARLTNTASEFGVQYDSLSDLVAFGLAPAMLLWQWQLQSFNRVGIAAAFIYAACGALRLARFNVSTAAAGKRFFIGLPIPAGGCTIVTFVFFAALFPEVLQPVTPYVALLLALGVGTLMVSRVRYFSFKEYDFLRAHPVRTMLAFLLVLATVISFPRVMGFMLCAVYIAGGLVYTFVILPRRDRQLLRALSPQSD</sequence>
<feature type="transmembrane region" description="Helical" evidence="17">
    <location>
        <begin position="78"/>
        <end position="96"/>
    </location>
</feature>
<evidence type="ECO:0000256" key="12">
    <source>
        <dbReference type="ARBA" id="ARBA00023136"/>
    </source>
</evidence>
<keyword evidence="19" id="KW-1185">Reference proteome</keyword>
<evidence type="ECO:0000256" key="3">
    <source>
        <dbReference type="ARBA" id="ARBA00004308"/>
    </source>
</evidence>
<keyword evidence="9 17" id="KW-0812">Transmembrane</keyword>
<evidence type="ECO:0000256" key="15">
    <source>
        <dbReference type="ARBA" id="ARBA00032361"/>
    </source>
</evidence>
<dbReference type="Proteomes" id="UP001628192">
    <property type="component" value="Unassembled WGS sequence"/>
</dbReference>
<dbReference type="InterPro" id="IPR004533">
    <property type="entry name" value="CDP-diaglyc--ser_O-PTrfase"/>
</dbReference>
<evidence type="ECO:0000256" key="6">
    <source>
        <dbReference type="ARBA" id="ARBA00017171"/>
    </source>
</evidence>
<evidence type="ECO:0000313" key="19">
    <source>
        <dbReference type="Proteomes" id="UP001628192"/>
    </source>
</evidence>
<evidence type="ECO:0000256" key="4">
    <source>
        <dbReference type="ARBA" id="ARBA00010441"/>
    </source>
</evidence>
<evidence type="ECO:0000256" key="14">
    <source>
        <dbReference type="ARBA" id="ARBA00023264"/>
    </source>
</evidence>
<comment type="similarity">
    <text evidence="4 16">Belongs to the CDP-alcohol phosphatidyltransferase class-I family.</text>
</comment>
<keyword evidence="10 17" id="KW-1133">Transmembrane helix</keyword>
<evidence type="ECO:0000256" key="11">
    <source>
        <dbReference type="ARBA" id="ARBA00023098"/>
    </source>
</evidence>
<dbReference type="EMBL" id="BAAFSG010000001">
    <property type="protein sequence ID" value="GAB1254693.1"/>
    <property type="molecule type" value="Genomic_DNA"/>
</dbReference>
<evidence type="ECO:0000256" key="9">
    <source>
        <dbReference type="ARBA" id="ARBA00022692"/>
    </source>
</evidence>
<dbReference type="Gene3D" id="1.20.120.1760">
    <property type="match status" value="1"/>
</dbReference>
<comment type="caution">
    <text evidence="18">The sequence shown here is derived from an EMBL/GenBank/DDBJ whole genome shotgun (WGS) entry which is preliminary data.</text>
</comment>
<feature type="transmembrane region" description="Helical" evidence="17">
    <location>
        <begin position="168"/>
        <end position="188"/>
    </location>
</feature>
<evidence type="ECO:0000256" key="10">
    <source>
        <dbReference type="ARBA" id="ARBA00022989"/>
    </source>
</evidence>
<comment type="subcellular location">
    <subcellularLocation>
        <location evidence="3">Endomembrane system</location>
    </subcellularLocation>
    <subcellularLocation>
        <location evidence="2">Membrane</location>
        <topology evidence="2">Multi-pass membrane protein</topology>
    </subcellularLocation>
</comment>
<dbReference type="EC" id="2.7.8.8" evidence="5"/>
<dbReference type="Pfam" id="PF01066">
    <property type="entry name" value="CDP-OH_P_transf"/>
    <property type="match status" value="1"/>
</dbReference>
<gene>
    <name evidence="18" type="primary">pssA</name>
    <name evidence="18" type="ORF">Defa_21800</name>
</gene>
<evidence type="ECO:0000313" key="18">
    <source>
        <dbReference type="EMBL" id="GAB1254693.1"/>
    </source>
</evidence>
<dbReference type="NCBIfam" id="TIGR00473">
    <property type="entry name" value="pssA"/>
    <property type="match status" value="1"/>
</dbReference>
<organism evidence="18 19">
    <name type="scientific">Desulfovibrio falkowii</name>
    <dbReference type="NCBI Taxonomy" id="3136602"/>
    <lineage>
        <taxon>Bacteria</taxon>
        <taxon>Pseudomonadati</taxon>
        <taxon>Thermodesulfobacteriota</taxon>
        <taxon>Desulfovibrionia</taxon>
        <taxon>Desulfovibrionales</taxon>
        <taxon>Desulfovibrionaceae</taxon>
        <taxon>Desulfovibrio</taxon>
    </lineage>
</organism>
<feature type="transmembrane region" description="Helical" evidence="17">
    <location>
        <begin position="108"/>
        <end position="132"/>
    </location>
</feature>
<dbReference type="InterPro" id="IPR000462">
    <property type="entry name" value="CDP-OH_P_trans"/>
</dbReference>
<keyword evidence="14" id="KW-1208">Phospholipid metabolism</keyword>
<proteinExistence type="inferred from homology"/>
<evidence type="ECO:0000256" key="2">
    <source>
        <dbReference type="ARBA" id="ARBA00004141"/>
    </source>
</evidence>